<evidence type="ECO:0000256" key="1">
    <source>
        <dbReference type="SAM" id="MobiDB-lite"/>
    </source>
</evidence>
<protein>
    <submittedName>
        <fullName evidence="2">YqkE family protein</fullName>
    </submittedName>
</protein>
<dbReference type="RefSeq" id="WP_066262478.1">
    <property type="nucleotide sequence ID" value="NZ_JARMAB010000030.1"/>
</dbReference>
<evidence type="ECO:0000313" key="3">
    <source>
        <dbReference type="Proteomes" id="UP001341444"/>
    </source>
</evidence>
<evidence type="ECO:0000313" key="2">
    <source>
        <dbReference type="EMBL" id="MED1205267.1"/>
    </source>
</evidence>
<dbReference type="InterPro" id="IPR024980">
    <property type="entry name" value="DUF3886"/>
</dbReference>
<comment type="caution">
    <text evidence="2">The sequence shown here is derived from an EMBL/GenBank/DDBJ whole genome shotgun (WGS) entry which is preliminary data.</text>
</comment>
<accession>A0ABU6MLJ3</accession>
<dbReference type="Pfam" id="PF13025">
    <property type="entry name" value="DUF3886"/>
    <property type="match status" value="1"/>
</dbReference>
<feature type="region of interest" description="Disordered" evidence="1">
    <location>
        <begin position="53"/>
        <end position="81"/>
    </location>
</feature>
<proteinExistence type="predicted"/>
<feature type="compositionally biased region" description="Basic and acidic residues" evidence="1">
    <location>
        <begin position="53"/>
        <end position="67"/>
    </location>
</feature>
<dbReference type="Proteomes" id="UP001341444">
    <property type="component" value="Unassembled WGS sequence"/>
</dbReference>
<organism evidence="2 3">
    <name type="scientific">Heyndrickxia acidicola</name>
    <dbReference type="NCBI Taxonomy" id="209389"/>
    <lineage>
        <taxon>Bacteria</taxon>
        <taxon>Bacillati</taxon>
        <taxon>Bacillota</taxon>
        <taxon>Bacilli</taxon>
        <taxon>Bacillales</taxon>
        <taxon>Bacillaceae</taxon>
        <taxon>Heyndrickxia</taxon>
    </lineage>
</organism>
<keyword evidence="3" id="KW-1185">Reference proteome</keyword>
<name>A0ABU6MLJ3_9BACI</name>
<sequence length="81" mass="9786">MAKKKQVVKKNKPEEKLTLKDALDQNIVEKLKQAQNQLKEAEEKKKIQEEERKRLERKQREKNKSFEELLAESSMDWKSFK</sequence>
<reference evidence="2 3" key="1">
    <citation type="submission" date="2023-03" db="EMBL/GenBank/DDBJ databases">
        <title>Bacillus Genome Sequencing.</title>
        <authorList>
            <person name="Dunlap C."/>
        </authorList>
    </citation>
    <scope>NUCLEOTIDE SEQUENCE [LARGE SCALE GENOMIC DNA]</scope>
    <source>
        <strain evidence="2 3">B-23453</strain>
    </source>
</reference>
<dbReference type="EMBL" id="JARMAB010000030">
    <property type="protein sequence ID" value="MED1205267.1"/>
    <property type="molecule type" value="Genomic_DNA"/>
</dbReference>
<gene>
    <name evidence="2" type="ORF">P4T90_19645</name>
</gene>